<dbReference type="RefSeq" id="XP_001355789.3">
    <property type="nucleotide sequence ID" value="XM_001355753.4"/>
</dbReference>
<keyword evidence="7" id="KW-0158">Chromosome</keyword>
<evidence type="ECO:0000256" key="1">
    <source>
        <dbReference type="ARBA" id="ARBA00000900"/>
    </source>
</evidence>
<evidence type="ECO:0000256" key="10">
    <source>
        <dbReference type="ARBA" id="ARBA00022763"/>
    </source>
</evidence>
<dbReference type="InterPro" id="IPR013083">
    <property type="entry name" value="Znf_RING/FYVE/PHD"/>
</dbReference>
<dbReference type="InterPro" id="IPR036388">
    <property type="entry name" value="WH-like_DNA-bd_sf"/>
</dbReference>
<evidence type="ECO:0000256" key="16">
    <source>
        <dbReference type="ARBA" id="ARBA00023204"/>
    </source>
</evidence>
<dbReference type="InterPro" id="IPR014857">
    <property type="entry name" value="Nse1_RING_C4HC3-type"/>
</dbReference>
<dbReference type="ExpressionAtlas" id="A0A6I8UI06">
    <property type="expression patterns" value="baseline"/>
</dbReference>
<dbReference type="KEGG" id="dpo:4816177"/>
<evidence type="ECO:0000256" key="4">
    <source>
        <dbReference type="ARBA" id="ARBA00010258"/>
    </source>
</evidence>
<evidence type="ECO:0000259" key="19">
    <source>
        <dbReference type="PROSITE" id="PS50081"/>
    </source>
</evidence>
<evidence type="ECO:0000256" key="13">
    <source>
        <dbReference type="ARBA" id="ARBA00022833"/>
    </source>
</evidence>
<dbReference type="PANTHER" id="PTHR20973:SF0">
    <property type="entry name" value="NON-STRUCTURAL MAINTENANCE OF CHROMOSOMES ELEMENT 1 HOMOLOG"/>
    <property type="match status" value="1"/>
</dbReference>
<dbReference type="GO" id="GO:0005634">
    <property type="term" value="C:nucleus"/>
    <property type="evidence" value="ECO:0007669"/>
    <property type="project" value="UniProtKB-SubCell"/>
</dbReference>
<dbReference type="FunCoup" id="A0A6I8UI06">
    <property type="interactions" value="1260"/>
</dbReference>
<keyword evidence="14" id="KW-0832">Ubl conjugation</keyword>
<dbReference type="GO" id="GO:0000724">
    <property type="term" value="P:double-strand break repair via homologous recombination"/>
    <property type="evidence" value="ECO:0007669"/>
    <property type="project" value="TreeGrafter"/>
</dbReference>
<feature type="domain" description="Phorbol-ester/DAG-type" evidence="19">
    <location>
        <begin position="165"/>
        <end position="216"/>
    </location>
</feature>
<protein>
    <recommendedName>
        <fullName evidence="6 18">Non-structural maintenance of chromosomes element 1 homolog</fullName>
        <ecNumber evidence="5 18">2.3.2.27</ecNumber>
    </recommendedName>
</protein>
<dbReference type="InterPro" id="IPR011513">
    <property type="entry name" value="Nse1"/>
</dbReference>
<comment type="subunit">
    <text evidence="18">Component of the Smc5-Smc6 complex.</text>
</comment>
<evidence type="ECO:0000256" key="18">
    <source>
        <dbReference type="RuleBase" id="RU368018"/>
    </source>
</evidence>
<evidence type="ECO:0000256" key="8">
    <source>
        <dbReference type="ARBA" id="ARBA00022679"/>
    </source>
</evidence>
<dbReference type="Gene3D" id="1.10.10.10">
    <property type="entry name" value="Winged helix-like DNA-binding domain superfamily/Winged helix DNA-binding domain"/>
    <property type="match status" value="1"/>
</dbReference>
<dbReference type="GO" id="GO:0008270">
    <property type="term" value="F:zinc ion binding"/>
    <property type="evidence" value="ECO:0007669"/>
    <property type="project" value="UniProtKB-KW"/>
</dbReference>
<evidence type="ECO:0000256" key="15">
    <source>
        <dbReference type="ARBA" id="ARBA00023172"/>
    </source>
</evidence>
<evidence type="ECO:0000313" key="21">
    <source>
        <dbReference type="RefSeq" id="XP_001355789.3"/>
    </source>
</evidence>
<keyword evidence="11 18" id="KW-0863">Zinc-finger</keyword>
<name>A0A6I8UI06_DROPS</name>
<dbReference type="Pfam" id="PF08746">
    <property type="entry name" value="zf-RING-like"/>
    <property type="match status" value="1"/>
</dbReference>
<comment type="subcellular location">
    <subcellularLocation>
        <location evidence="3">Chromosome</location>
    </subcellularLocation>
    <subcellularLocation>
        <location evidence="2 18">Nucleus</location>
    </subcellularLocation>
</comment>
<dbReference type="Gene3D" id="3.30.40.10">
    <property type="entry name" value="Zinc/RING finger domain, C3HC4 (zinc finger)"/>
    <property type="match status" value="1"/>
</dbReference>
<keyword evidence="8 18" id="KW-0808">Transferase</keyword>
<evidence type="ECO:0000256" key="9">
    <source>
        <dbReference type="ARBA" id="ARBA00022723"/>
    </source>
</evidence>
<accession>A0A6I8UI06</accession>
<evidence type="ECO:0000256" key="5">
    <source>
        <dbReference type="ARBA" id="ARBA00012483"/>
    </source>
</evidence>
<gene>
    <name evidence="21" type="primary">Nse1</name>
</gene>
<reference evidence="21" key="1">
    <citation type="submission" date="2025-08" db="UniProtKB">
        <authorList>
            <consortium name="RefSeq"/>
        </authorList>
    </citation>
    <scope>IDENTIFICATION</scope>
    <source>
        <strain evidence="21">MV-25-SWS-2005</strain>
        <tissue evidence="21">Whole body</tissue>
    </source>
</reference>
<comment type="catalytic activity">
    <reaction evidence="1 18">
        <text>S-ubiquitinyl-[E2 ubiquitin-conjugating enzyme]-L-cysteine + [acceptor protein]-L-lysine = [E2 ubiquitin-conjugating enzyme]-L-cysteine + N(6)-ubiquitinyl-[acceptor protein]-L-lysine.</text>
        <dbReference type="EC" id="2.3.2.27"/>
    </reaction>
</comment>
<dbReference type="AlphaFoldDB" id="A0A6I8UI06"/>
<keyword evidence="10 18" id="KW-0227">DNA damage</keyword>
<evidence type="ECO:0000256" key="11">
    <source>
        <dbReference type="ARBA" id="ARBA00022771"/>
    </source>
</evidence>
<evidence type="ECO:0000256" key="17">
    <source>
        <dbReference type="ARBA" id="ARBA00023242"/>
    </source>
</evidence>
<dbReference type="Pfam" id="PF07574">
    <property type="entry name" value="SMC_Nse1"/>
    <property type="match status" value="1"/>
</dbReference>
<keyword evidence="13 18" id="KW-0862">Zinc</keyword>
<evidence type="ECO:0000256" key="12">
    <source>
        <dbReference type="ARBA" id="ARBA00022786"/>
    </source>
</evidence>
<dbReference type="GO" id="GO:0030915">
    <property type="term" value="C:Smc5-Smc6 complex"/>
    <property type="evidence" value="ECO:0007669"/>
    <property type="project" value="UniProtKB-UniRule"/>
</dbReference>
<dbReference type="EC" id="2.3.2.27" evidence="5 18"/>
<evidence type="ECO:0000256" key="6">
    <source>
        <dbReference type="ARBA" id="ARBA00019422"/>
    </source>
</evidence>
<dbReference type="GO" id="GO:0061630">
    <property type="term" value="F:ubiquitin protein ligase activity"/>
    <property type="evidence" value="ECO:0007669"/>
    <property type="project" value="UniProtKB-EC"/>
</dbReference>
<dbReference type="Proteomes" id="UP000001819">
    <property type="component" value="Chromosome 4"/>
</dbReference>
<keyword evidence="16 18" id="KW-0234">DNA repair</keyword>
<dbReference type="PROSITE" id="PS50081">
    <property type="entry name" value="ZF_DAG_PE_2"/>
    <property type="match status" value="1"/>
</dbReference>
<dbReference type="InterPro" id="IPR002219">
    <property type="entry name" value="PKC_DAG/PE"/>
</dbReference>
<dbReference type="SUPFAM" id="SSF57850">
    <property type="entry name" value="RING/U-box"/>
    <property type="match status" value="1"/>
</dbReference>
<dbReference type="InParanoid" id="A0A6I8UI06"/>
<evidence type="ECO:0000256" key="14">
    <source>
        <dbReference type="ARBA" id="ARBA00022843"/>
    </source>
</evidence>
<proteinExistence type="inferred from homology"/>
<evidence type="ECO:0000313" key="20">
    <source>
        <dbReference type="Proteomes" id="UP000001819"/>
    </source>
</evidence>
<keyword evidence="12 18" id="KW-0833">Ubl conjugation pathway</keyword>
<evidence type="ECO:0000256" key="3">
    <source>
        <dbReference type="ARBA" id="ARBA00004286"/>
    </source>
</evidence>
<evidence type="ECO:0000256" key="7">
    <source>
        <dbReference type="ARBA" id="ARBA00022454"/>
    </source>
</evidence>
<keyword evidence="20" id="KW-1185">Reference proteome</keyword>
<evidence type="ECO:0000256" key="2">
    <source>
        <dbReference type="ARBA" id="ARBA00004123"/>
    </source>
</evidence>
<dbReference type="PANTHER" id="PTHR20973">
    <property type="entry name" value="NON-SMC ELEMENT 1-RELATED"/>
    <property type="match status" value="1"/>
</dbReference>
<organism evidence="20 21">
    <name type="scientific">Drosophila pseudoobscura pseudoobscura</name>
    <name type="common">Fruit fly</name>
    <dbReference type="NCBI Taxonomy" id="46245"/>
    <lineage>
        <taxon>Eukaryota</taxon>
        <taxon>Metazoa</taxon>
        <taxon>Ecdysozoa</taxon>
        <taxon>Arthropoda</taxon>
        <taxon>Hexapoda</taxon>
        <taxon>Insecta</taxon>
        <taxon>Pterygota</taxon>
        <taxon>Neoptera</taxon>
        <taxon>Endopterygota</taxon>
        <taxon>Diptera</taxon>
        <taxon>Brachycera</taxon>
        <taxon>Muscomorpha</taxon>
        <taxon>Ephydroidea</taxon>
        <taxon>Drosophilidae</taxon>
        <taxon>Drosophila</taxon>
        <taxon>Sophophora</taxon>
    </lineage>
</organism>
<comment type="similarity">
    <text evidence="4 18">Belongs to the NSE1 family.</text>
</comment>
<sequence length="241" mass="27818">MDLVKRAFLRACKNHSTLSYGLIDQILSPLCELHKVDKPANKEALKAFVGEIDGCIRVFDQKLVFIKHALEDEEYLVYAKTDATPDTIANTGLVAEECQYFAKLLDKIADEENCCMAWNQTYSDLGIEKPPKKLRMQELLKKWCQMGYFLEAEDNIYLGPRTLVELGFYLRSNHAENIESCKLCSNLVLWDIRCDSCHIQYHRDCIRKFLQKRSNCPSCNELWKTPLRVSTDGRRSVTPQP</sequence>
<keyword evidence="17 18" id="KW-0539">Nucleus</keyword>
<keyword evidence="9 18" id="KW-0479">Metal-binding</keyword>
<keyword evidence="15 18" id="KW-0233">DNA recombination</keyword>